<accession>A0ABW4LNT2</accession>
<evidence type="ECO:0000313" key="2">
    <source>
        <dbReference type="Proteomes" id="UP001597214"/>
    </source>
</evidence>
<comment type="caution">
    <text evidence="1">The sequence shown here is derived from an EMBL/GenBank/DDBJ whole genome shotgun (WGS) entry which is preliminary data.</text>
</comment>
<dbReference type="EMBL" id="JBHUEM010000010">
    <property type="protein sequence ID" value="MFD1736713.1"/>
    <property type="molecule type" value="Genomic_DNA"/>
</dbReference>
<protein>
    <submittedName>
        <fullName evidence="1">Uncharacterized protein</fullName>
    </submittedName>
</protein>
<keyword evidence="2" id="KW-1185">Reference proteome</keyword>
<proteinExistence type="predicted"/>
<gene>
    <name evidence="1" type="ORF">ACFSCX_09050</name>
</gene>
<dbReference type="RefSeq" id="WP_377927881.1">
    <property type="nucleotide sequence ID" value="NZ_JBHUEM010000010.1"/>
</dbReference>
<name>A0ABW4LNT2_9BACI</name>
<reference evidence="2" key="1">
    <citation type="journal article" date="2019" name="Int. J. Syst. Evol. Microbiol.">
        <title>The Global Catalogue of Microorganisms (GCM) 10K type strain sequencing project: providing services to taxonomists for standard genome sequencing and annotation.</title>
        <authorList>
            <consortium name="The Broad Institute Genomics Platform"/>
            <consortium name="The Broad Institute Genome Sequencing Center for Infectious Disease"/>
            <person name="Wu L."/>
            <person name="Ma J."/>
        </authorList>
    </citation>
    <scope>NUCLEOTIDE SEQUENCE [LARGE SCALE GENOMIC DNA]</scope>
    <source>
        <strain evidence="2">CCUG 49339</strain>
    </source>
</reference>
<evidence type="ECO:0000313" key="1">
    <source>
        <dbReference type="EMBL" id="MFD1736713.1"/>
    </source>
</evidence>
<organism evidence="1 2">
    <name type="scientific">Bacillus salitolerans</name>
    <dbReference type="NCBI Taxonomy" id="1437434"/>
    <lineage>
        <taxon>Bacteria</taxon>
        <taxon>Bacillati</taxon>
        <taxon>Bacillota</taxon>
        <taxon>Bacilli</taxon>
        <taxon>Bacillales</taxon>
        <taxon>Bacillaceae</taxon>
        <taxon>Bacillus</taxon>
    </lineage>
</organism>
<dbReference type="Proteomes" id="UP001597214">
    <property type="component" value="Unassembled WGS sequence"/>
</dbReference>
<sequence length="27" mass="3037">MFVSEICKDAFLKQGITGCDFLEVKTI</sequence>